<sequence length="81" mass="9480">MKICTSVSYQDADNAAMRPHQHLLADFMPHIFHLSLTSIRALFHKCRNDHGDKTTATTRQLHFVIKRDYFYVLFLTSKTAR</sequence>
<organism evidence="1">
    <name type="scientific">Eucalyptus grandis</name>
    <name type="common">Flooded gum</name>
    <dbReference type="NCBI Taxonomy" id="71139"/>
    <lineage>
        <taxon>Eukaryota</taxon>
        <taxon>Viridiplantae</taxon>
        <taxon>Streptophyta</taxon>
        <taxon>Embryophyta</taxon>
        <taxon>Tracheophyta</taxon>
        <taxon>Spermatophyta</taxon>
        <taxon>Magnoliopsida</taxon>
        <taxon>eudicotyledons</taxon>
        <taxon>Gunneridae</taxon>
        <taxon>Pentapetalae</taxon>
        <taxon>rosids</taxon>
        <taxon>malvids</taxon>
        <taxon>Myrtales</taxon>
        <taxon>Myrtaceae</taxon>
        <taxon>Myrtoideae</taxon>
        <taxon>Eucalypteae</taxon>
        <taxon>Eucalyptus</taxon>
    </lineage>
</organism>
<protein>
    <submittedName>
        <fullName evidence="1">Uncharacterized protein</fullName>
    </submittedName>
</protein>
<name>A0A059BUA6_EUCGR</name>
<dbReference type="Gramene" id="KCW69501">
    <property type="protein sequence ID" value="KCW69501"/>
    <property type="gene ID" value="EUGRSUZ_F02947"/>
</dbReference>
<dbReference type="InParanoid" id="A0A059BUA6"/>
<reference evidence="1" key="1">
    <citation type="submission" date="2013-07" db="EMBL/GenBank/DDBJ databases">
        <title>The genome of Eucalyptus grandis.</title>
        <authorList>
            <person name="Schmutz J."/>
            <person name="Hayes R."/>
            <person name="Myburg A."/>
            <person name="Tuskan G."/>
            <person name="Grattapaglia D."/>
            <person name="Rokhsar D.S."/>
        </authorList>
    </citation>
    <scope>NUCLEOTIDE SEQUENCE</scope>
    <source>
        <tissue evidence="1">Leaf extractions</tissue>
    </source>
</reference>
<accession>A0A059BUA6</accession>
<dbReference type="AlphaFoldDB" id="A0A059BUA6"/>
<evidence type="ECO:0000313" key="1">
    <source>
        <dbReference type="EMBL" id="KCW69501.1"/>
    </source>
</evidence>
<proteinExistence type="predicted"/>
<gene>
    <name evidence="1" type="ORF">EUGRSUZ_F02947</name>
</gene>
<dbReference type="EMBL" id="KK198758">
    <property type="protein sequence ID" value="KCW69501.1"/>
    <property type="molecule type" value="Genomic_DNA"/>
</dbReference>